<dbReference type="PANTHER" id="PTHR22938">
    <property type="entry name" value="ZINC FINGER PROTEIN 598"/>
    <property type="match status" value="1"/>
</dbReference>
<accession>A0A2U1LYH4</accession>
<feature type="region of interest" description="Disordered" evidence="1">
    <location>
        <begin position="241"/>
        <end position="276"/>
    </location>
</feature>
<feature type="domain" description="ZNF598/HEL2 C2H2 zinc finger" evidence="2">
    <location>
        <begin position="54"/>
        <end position="117"/>
    </location>
</feature>
<evidence type="ECO:0000313" key="3">
    <source>
        <dbReference type="EMBL" id="PWA54037.1"/>
    </source>
</evidence>
<keyword evidence="4" id="KW-1185">Reference proteome</keyword>
<dbReference type="GO" id="GO:0061630">
    <property type="term" value="F:ubiquitin protein ligase activity"/>
    <property type="evidence" value="ECO:0007669"/>
    <property type="project" value="InterPro"/>
</dbReference>
<dbReference type="OrthoDB" id="3838338at2759"/>
<evidence type="ECO:0000313" key="4">
    <source>
        <dbReference type="Proteomes" id="UP000245207"/>
    </source>
</evidence>
<dbReference type="GO" id="GO:0043022">
    <property type="term" value="F:ribosome binding"/>
    <property type="evidence" value="ECO:0007669"/>
    <property type="project" value="TreeGrafter"/>
</dbReference>
<comment type="caution">
    <text evidence="3">The sequence shown here is derived from an EMBL/GenBank/DDBJ whole genome shotgun (WGS) entry which is preliminary data.</text>
</comment>
<dbReference type="Proteomes" id="UP000245207">
    <property type="component" value="Unassembled WGS sequence"/>
</dbReference>
<dbReference type="InterPro" id="IPR056437">
    <property type="entry name" value="Znf-C2H2_ZNF598/HEL2"/>
</dbReference>
<evidence type="ECO:0000256" key="1">
    <source>
        <dbReference type="SAM" id="MobiDB-lite"/>
    </source>
</evidence>
<sequence>MLKVDKEQHINTGDSGVDGSESERGGFQGHPLCEFCRTPFYGDNELYMHMSTEHFTCHICKRQNPGQFEYYKNYEDLEAINQAGNLQIHFRQGHFLCEDEACLSKKLVVFRSEGEMKLGFSCDSCPRPSAKFNSMSIRKKKIRLEEDFQLFQKIWLPTAFTYQRSNEQDNRRGRRHVFQHNVAEHELPQAIEASFETANLNTRFPESMHGFEPLLQSSATIGTESDRRYFTAVSHSLRNAPLEDSSFPPLSTGPSGSAPMPDGPPRNTMADNLRRLHPKIKINVLND</sequence>
<protein>
    <submittedName>
        <fullName evidence="3">RING/U-box superfamily protein</fullName>
    </submittedName>
</protein>
<proteinExistence type="predicted"/>
<name>A0A2U1LYH4_ARTAN</name>
<feature type="region of interest" description="Disordered" evidence="1">
    <location>
        <begin position="1"/>
        <end position="25"/>
    </location>
</feature>
<dbReference type="GO" id="GO:0072344">
    <property type="term" value="P:rescue of stalled ribosome"/>
    <property type="evidence" value="ECO:0007669"/>
    <property type="project" value="InterPro"/>
</dbReference>
<gene>
    <name evidence="3" type="ORF">CTI12_AA439050</name>
</gene>
<reference evidence="3 4" key="1">
    <citation type="journal article" date="2018" name="Mol. Plant">
        <title>The genome of Artemisia annua provides insight into the evolution of Asteraceae family and artemisinin biosynthesis.</title>
        <authorList>
            <person name="Shen Q."/>
            <person name="Zhang L."/>
            <person name="Liao Z."/>
            <person name="Wang S."/>
            <person name="Yan T."/>
            <person name="Shi P."/>
            <person name="Liu M."/>
            <person name="Fu X."/>
            <person name="Pan Q."/>
            <person name="Wang Y."/>
            <person name="Lv Z."/>
            <person name="Lu X."/>
            <person name="Zhang F."/>
            <person name="Jiang W."/>
            <person name="Ma Y."/>
            <person name="Chen M."/>
            <person name="Hao X."/>
            <person name="Li L."/>
            <person name="Tang Y."/>
            <person name="Lv G."/>
            <person name="Zhou Y."/>
            <person name="Sun X."/>
            <person name="Brodelius P.E."/>
            <person name="Rose J.K.C."/>
            <person name="Tang K."/>
        </authorList>
    </citation>
    <scope>NUCLEOTIDE SEQUENCE [LARGE SCALE GENOMIC DNA]</scope>
    <source>
        <strain evidence="4">cv. Huhao1</strain>
        <tissue evidence="3">Leaf</tissue>
    </source>
</reference>
<evidence type="ECO:0000259" key="2">
    <source>
        <dbReference type="Pfam" id="PF23230"/>
    </source>
</evidence>
<dbReference type="STRING" id="35608.A0A2U1LYH4"/>
<dbReference type="AlphaFoldDB" id="A0A2U1LYH4"/>
<organism evidence="3 4">
    <name type="scientific">Artemisia annua</name>
    <name type="common">Sweet wormwood</name>
    <dbReference type="NCBI Taxonomy" id="35608"/>
    <lineage>
        <taxon>Eukaryota</taxon>
        <taxon>Viridiplantae</taxon>
        <taxon>Streptophyta</taxon>
        <taxon>Embryophyta</taxon>
        <taxon>Tracheophyta</taxon>
        <taxon>Spermatophyta</taxon>
        <taxon>Magnoliopsida</taxon>
        <taxon>eudicotyledons</taxon>
        <taxon>Gunneridae</taxon>
        <taxon>Pentapetalae</taxon>
        <taxon>asterids</taxon>
        <taxon>campanulids</taxon>
        <taxon>Asterales</taxon>
        <taxon>Asteraceae</taxon>
        <taxon>Asteroideae</taxon>
        <taxon>Anthemideae</taxon>
        <taxon>Artemisiinae</taxon>
        <taxon>Artemisia</taxon>
    </lineage>
</organism>
<dbReference type="Pfam" id="PF23230">
    <property type="entry name" value="zf-C2H2_13"/>
    <property type="match status" value="1"/>
</dbReference>
<dbReference type="PANTHER" id="PTHR22938:SF0">
    <property type="entry name" value="E3 UBIQUITIN-PROTEIN LIGASE ZNF598"/>
    <property type="match status" value="1"/>
</dbReference>
<dbReference type="InterPro" id="IPR044288">
    <property type="entry name" value="ZNF598/HEL2"/>
</dbReference>
<dbReference type="GO" id="GO:0016567">
    <property type="term" value="P:protein ubiquitination"/>
    <property type="evidence" value="ECO:0007669"/>
    <property type="project" value="TreeGrafter"/>
</dbReference>
<dbReference type="EMBL" id="PKPP01007216">
    <property type="protein sequence ID" value="PWA54037.1"/>
    <property type="molecule type" value="Genomic_DNA"/>
</dbReference>